<feature type="domain" description="GSCFA" evidence="1">
    <location>
        <begin position="57"/>
        <end position="325"/>
    </location>
</feature>
<accession>A0A7W6C349</accession>
<dbReference type="AlphaFoldDB" id="A0A7W6C349"/>
<keyword evidence="3" id="KW-1185">Reference proteome</keyword>
<dbReference type="EMBL" id="JACIDV010000002">
    <property type="protein sequence ID" value="MBB3944875.1"/>
    <property type="molecule type" value="Genomic_DNA"/>
</dbReference>
<evidence type="ECO:0000313" key="3">
    <source>
        <dbReference type="Proteomes" id="UP000565286"/>
    </source>
</evidence>
<protein>
    <recommendedName>
        <fullName evidence="1">GSCFA domain-containing protein</fullName>
    </recommendedName>
</protein>
<dbReference type="RefSeq" id="WP_183894108.1">
    <property type="nucleotide sequence ID" value="NZ_JACIDV010000002.1"/>
</dbReference>
<name>A0A7W6C349_9HYPH</name>
<gene>
    <name evidence="2" type="ORF">GGQ73_000800</name>
</gene>
<sequence>MGAETTKNGAAETHGNSHPYGALPERAIWRKAVAETHAMQLDKLYHRKFDISTDMAISTAGSCFAQHIATSLTKNGFGFRDFEPAPPLFPRAMAKAYNYGVYSARYCNIYSARQLVQTFDRAFGRFVPEEPAWIKGEGVVDPFRPLLEPEPFDSVAEMERARHAHLAATRMLFEKTDVFVFTLGLTEAWVSKRDGAVLPLCPGTVAGRFDDSDYEFKNFNYFEIFEDLVGFITRLREINANVKFVLTVSPVPLTATKSDHHVLAASLYSKSVLRAVAGHIADEAGFVDYFPSYEIIAAPSMRGIFYDPNLRTVTPSGVDYVMSHFFREHRGREAPAPPAATETITAGDHEAVCEEMMQAQELGYA</sequence>
<reference evidence="2 3" key="1">
    <citation type="submission" date="2020-08" db="EMBL/GenBank/DDBJ databases">
        <title>Genomic Encyclopedia of Type Strains, Phase IV (KMG-IV): sequencing the most valuable type-strain genomes for metagenomic binning, comparative biology and taxonomic classification.</title>
        <authorList>
            <person name="Goeker M."/>
        </authorList>
    </citation>
    <scope>NUCLEOTIDE SEQUENCE [LARGE SCALE GENOMIC DNA]</scope>
    <source>
        <strain evidence="2 3">DSM 26438</strain>
    </source>
</reference>
<organism evidence="2 3">
    <name type="scientific">Rhizobium skierniewicense</name>
    <dbReference type="NCBI Taxonomy" id="984260"/>
    <lineage>
        <taxon>Bacteria</taxon>
        <taxon>Pseudomonadati</taxon>
        <taxon>Pseudomonadota</taxon>
        <taxon>Alphaproteobacteria</taxon>
        <taxon>Hyphomicrobiales</taxon>
        <taxon>Rhizobiaceae</taxon>
        <taxon>Rhizobium/Agrobacterium group</taxon>
        <taxon>Rhizobium</taxon>
    </lineage>
</organism>
<evidence type="ECO:0000259" key="1">
    <source>
        <dbReference type="Pfam" id="PF08885"/>
    </source>
</evidence>
<dbReference type="Proteomes" id="UP000565286">
    <property type="component" value="Unassembled WGS sequence"/>
</dbReference>
<proteinExistence type="predicted"/>
<dbReference type="Pfam" id="PF08885">
    <property type="entry name" value="GSCFA"/>
    <property type="match status" value="1"/>
</dbReference>
<comment type="caution">
    <text evidence="2">The sequence shown here is derived from an EMBL/GenBank/DDBJ whole genome shotgun (WGS) entry which is preliminary data.</text>
</comment>
<dbReference type="InterPro" id="IPR014982">
    <property type="entry name" value="GSCFA"/>
</dbReference>
<evidence type="ECO:0000313" key="2">
    <source>
        <dbReference type="EMBL" id="MBB3944875.1"/>
    </source>
</evidence>